<dbReference type="PANTHER" id="PTHR37809:SF1">
    <property type="entry name" value="RIBOSOMAL PROTEIN S12 METHYLTHIOTRANSFERASE ACCESSORY FACTOR YCAO"/>
    <property type="match status" value="1"/>
</dbReference>
<organism evidence="2 3">
    <name type="scientific">Streptomyces spectabilis</name>
    <dbReference type="NCBI Taxonomy" id="68270"/>
    <lineage>
        <taxon>Bacteria</taxon>
        <taxon>Bacillati</taxon>
        <taxon>Actinomycetota</taxon>
        <taxon>Actinomycetes</taxon>
        <taxon>Kitasatosporales</taxon>
        <taxon>Streptomycetaceae</taxon>
        <taxon>Streptomyces</taxon>
    </lineage>
</organism>
<reference evidence="2 3" key="1">
    <citation type="journal article" date="2019" name="J. Ind. Microbiol. Biotechnol.">
        <title>The complete genomic sequence of Streptomyces spectabilis NRRL-2792 and identification of secondary metabolite biosynthetic gene clusters.</title>
        <authorList>
            <person name="Sinha A."/>
            <person name="Phillips-Salemka S."/>
            <person name="Niraula T.A."/>
            <person name="Short K.A."/>
            <person name="Niraula N.P."/>
        </authorList>
    </citation>
    <scope>NUCLEOTIDE SEQUENCE [LARGE SCALE GENOMIC DNA]</scope>
    <source>
        <strain evidence="2 3">NRRL 2792</strain>
    </source>
</reference>
<protein>
    <recommendedName>
        <fullName evidence="1">YcaO domain-containing protein</fullName>
    </recommendedName>
</protein>
<sequence>MEESLTVNESLGADCPRMVCVELRALVWPRPGAVRHTLAIAPRGGLFEIKAAPEAVAAVLARCDGVTPVEEIVRGTGDPAGYREVLGKLTELGGLSTEEPLEGEAHWLRFEQEVRPDPGRVSATPLILTGDAELTDVARICPAIANFASVEVASRADLADALAAHPAERPVVLALRDRFDLGYLESLNDFCAAHRVLWSSFHLSAGRGWAGPTVAPGRTPDYRDLLGRRLTAAERPDVHAALTGEAVFGAGCGPTPSELLWMLSYLVIDVERWVAGVTAWSLWAEIELDPVELTIARHPVLPLPDRPLDDDTPPFNERLLLDDRTGLIASHQIFEHDASVPDRLVTVQTNVADMRRLYTWANNVVCGGTAFRNFRAARSAAIGEAVERYCGNCITETVDVREASYRELEQAGESALDPNRLVLYSDRLYDSPGFPFVRFTHDRTTHWVRGRSLTGSRPVWVPASLVYVNWYMDQYADVPPTNFLYYPGLAAGHTLEAALVSGIEEVIERDATMIWWMNRQPLPKVDAPAELTALWAGRPAELGQRAWLIHLDNEFDVPVLAGVVENRIEKLFTIGFGARPDPVDAARKAWGEALTLQDGTRDFDDPDGLFRQAVAAGWTNAMVKPWRKDRAYLDDYAKDFHDVNDLLCQQQLFLDPRATEVVRPWVDTPASRPVDGLPRLPDRALKTYRDVVERRGYEIIYVDVTTHDVAKTGFRVVRVLIPGLVPNFPAAFPFLGRRRIQDMAVTLGWRQRPLTEEELNYFPLPHA</sequence>
<accession>A0A516R1R1</accession>
<dbReference type="EMBL" id="CP040916">
    <property type="protein sequence ID" value="QDQ09595.1"/>
    <property type="molecule type" value="Genomic_DNA"/>
</dbReference>
<dbReference type="InterPro" id="IPR003776">
    <property type="entry name" value="YcaO-like_dom"/>
</dbReference>
<dbReference type="PROSITE" id="PS51664">
    <property type="entry name" value="YCAO"/>
    <property type="match status" value="1"/>
</dbReference>
<dbReference type="AlphaFoldDB" id="A0A516R1R1"/>
<dbReference type="NCBIfam" id="TIGR03604">
    <property type="entry name" value="TOMM_cyclo_SagD"/>
    <property type="match status" value="1"/>
</dbReference>
<dbReference type="Gene3D" id="3.30.1330.230">
    <property type="match status" value="1"/>
</dbReference>
<name>A0A516R1R1_STRST</name>
<dbReference type="PANTHER" id="PTHR37809">
    <property type="entry name" value="RIBOSOMAL PROTEIN S12 METHYLTHIOTRANSFERASE ACCESSORY FACTOR YCAO"/>
    <property type="match status" value="1"/>
</dbReference>
<feature type="domain" description="YcaO" evidence="1">
    <location>
        <begin position="368"/>
        <end position="767"/>
    </location>
</feature>
<gene>
    <name evidence="2" type="ORF">FH965_02660</name>
</gene>
<dbReference type="Gene3D" id="3.40.50.720">
    <property type="entry name" value="NAD(P)-binding Rossmann-like Domain"/>
    <property type="match status" value="1"/>
</dbReference>
<dbReference type="Proteomes" id="UP000316806">
    <property type="component" value="Chromosome"/>
</dbReference>
<dbReference type="InterPro" id="IPR027624">
    <property type="entry name" value="TOMM_cyclo_SagD"/>
</dbReference>
<evidence type="ECO:0000259" key="1">
    <source>
        <dbReference type="PROSITE" id="PS51664"/>
    </source>
</evidence>
<dbReference type="Gene3D" id="3.30.160.660">
    <property type="match status" value="1"/>
</dbReference>
<evidence type="ECO:0000313" key="2">
    <source>
        <dbReference type="EMBL" id="QDQ09595.1"/>
    </source>
</evidence>
<evidence type="ECO:0000313" key="3">
    <source>
        <dbReference type="Proteomes" id="UP000316806"/>
    </source>
</evidence>
<dbReference type="Pfam" id="PF02624">
    <property type="entry name" value="YcaO"/>
    <property type="match status" value="1"/>
</dbReference>
<dbReference type="Gene3D" id="3.30.40.250">
    <property type="match status" value="1"/>
</dbReference>
<proteinExistence type="predicted"/>